<proteinExistence type="inferred from homology"/>
<dbReference type="RefSeq" id="XP_033651567.1">
    <property type="nucleotide sequence ID" value="XM_033795844.1"/>
</dbReference>
<feature type="transmembrane region" description="Helical" evidence="6">
    <location>
        <begin position="27"/>
        <end position="46"/>
    </location>
</feature>
<dbReference type="GO" id="GO:0016020">
    <property type="term" value="C:membrane"/>
    <property type="evidence" value="ECO:0007669"/>
    <property type="project" value="UniProtKB-SubCell"/>
</dbReference>
<feature type="non-terminal residue" evidence="8">
    <location>
        <position position="1"/>
    </location>
</feature>
<sequence length="318" mass="36115">VSWIGTVIATLCVMGRLFTRFRVFRRLLIDDYLVIVALASSFAYAVKWHIQSAGLWTAIAQQNGKLPLDQTYFGNLRIYIRSQTGALICQGIGLWCIKLSFLLFFKTLGNQLKAQRVLWWTVTIFVLLMFPVYMSMPPWQCHRGLNNLTDLIARCNTQKVSNFTMNGLRVITIIDILTDVAILVIPFTILWQVRLSMRRKLALGSLFAITLFVILCAILRMTVVEHSAINGQMDVTWLYLWYKIELDTAIVVASLASFRALFTSGSSRLQYSSEPNRNFVRTPWGSSSNCTVKSTSQNTIVMRTDFIALETRSGEPTV</sequence>
<name>A0A6A6JDF3_WESOR</name>
<dbReference type="EMBL" id="ML986505">
    <property type="protein sequence ID" value="KAF2274028.1"/>
    <property type="molecule type" value="Genomic_DNA"/>
</dbReference>
<reference evidence="8" key="1">
    <citation type="journal article" date="2020" name="Stud. Mycol.">
        <title>101 Dothideomycetes genomes: a test case for predicting lifestyles and emergence of pathogens.</title>
        <authorList>
            <person name="Haridas S."/>
            <person name="Albert R."/>
            <person name="Binder M."/>
            <person name="Bloem J."/>
            <person name="Labutti K."/>
            <person name="Salamov A."/>
            <person name="Andreopoulos B."/>
            <person name="Baker S."/>
            <person name="Barry K."/>
            <person name="Bills G."/>
            <person name="Bluhm B."/>
            <person name="Cannon C."/>
            <person name="Castanera R."/>
            <person name="Culley D."/>
            <person name="Daum C."/>
            <person name="Ezra D."/>
            <person name="Gonzalez J."/>
            <person name="Henrissat B."/>
            <person name="Kuo A."/>
            <person name="Liang C."/>
            <person name="Lipzen A."/>
            <person name="Lutzoni F."/>
            <person name="Magnuson J."/>
            <person name="Mondo S."/>
            <person name="Nolan M."/>
            <person name="Ohm R."/>
            <person name="Pangilinan J."/>
            <person name="Park H.-J."/>
            <person name="Ramirez L."/>
            <person name="Alfaro M."/>
            <person name="Sun H."/>
            <person name="Tritt A."/>
            <person name="Yoshinaga Y."/>
            <person name="Zwiers L.-H."/>
            <person name="Turgeon B."/>
            <person name="Goodwin S."/>
            <person name="Spatafora J."/>
            <person name="Crous P."/>
            <person name="Grigoriev I."/>
        </authorList>
    </citation>
    <scope>NUCLEOTIDE SEQUENCE</scope>
    <source>
        <strain evidence="8">CBS 379.55</strain>
    </source>
</reference>
<feature type="transmembrane region" description="Helical" evidence="6">
    <location>
        <begin position="240"/>
        <end position="262"/>
    </location>
</feature>
<comment type="similarity">
    <text evidence="5">Belongs to the SAT4 family.</text>
</comment>
<evidence type="ECO:0000256" key="5">
    <source>
        <dbReference type="ARBA" id="ARBA00038359"/>
    </source>
</evidence>
<dbReference type="PANTHER" id="PTHR33048">
    <property type="entry name" value="PTH11-LIKE INTEGRAL MEMBRANE PROTEIN (AFU_ORTHOLOGUE AFUA_5G11245)"/>
    <property type="match status" value="1"/>
</dbReference>
<evidence type="ECO:0000313" key="8">
    <source>
        <dbReference type="EMBL" id="KAF2274028.1"/>
    </source>
</evidence>
<dbReference type="AlphaFoldDB" id="A0A6A6JDF3"/>
<evidence type="ECO:0000256" key="4">
    <source>
        <dbReference type="ARBA" id="ARBA00023136"/>
    </source>
</evidence>
<dbReference type="PANTHER" id="PTHR33048:SF47">
    <property type="entry name" value="INTEGRAL MEMBRANE PROTEIN-RELATED"/>
    <property type="match status" value="1"/>
</dbReference>
<keyword evidence="9" id="KW-1185">Reference proteome</keyword>
<dbReference type="OrthoDB" id="444631at2759"/>
<feature type="domain" description="Rhodopsin" evidence="7">
    <location>
        <begin position="16"/>
        <end position="263"/>
    </location>
</feature>
<feature type="transmembrane region" description="Helical" evidence="6">
    <location>
        <begin position="117"/>
        <end position="136"/>
    </location>
</feature>
<evidence type="ECO:0000313" key="9">
    <source>
        <dbReference type="Proteomes" id="UP000800097"/>
    </source>
</evidence>
<evidence type="ECO:0000256" key="2">
    <source>
        <dbReference type="ARBA" id="ARBA00022692"/>
    </source>
</evidence>
<dbReference type="Proteomes" id="UP000800097">
    <property type="component" value="Unassembled WGS sequence"/>
</dbReference>
<evidence type="ECO:0000256" key="1">
    <source>
        <dbReference type="ARBA" id="ARBA00004141"/>
    </source>
</evidence>
<evidence type="ECO:0000259" key="7">
    <source>
        <dbReference type="Pfam" id="PF20684"/>
    </source>
</evidence>
<protein>
    <recommendedName>
        <fullName evidence="7">Rhodopsin domain-containing protein</fullName>
    </recommendedName>
</protein>
<keyword evidence="4 6" id="KW-0472">Membrane</keyword>
<dbReference type="InterPro" id="IPR052337">
    <property type="entry name" value="SAT4-like"/>
</dbReference>
<accession>A0A6A6JDF3</accession>
<dbReference type="GeneID" id="54549019"/>
<feature type="transmembrane region" description="Helical" evidence="6">
    <location>
        <begin position="201"/>
        <end position="220"/>
    </location>
</feature>
<gene>
    <name evidence="8" type="ORF">EI97DRAFT_382156</name>
</gene>
<organism evidence="8 9">
    <name type="scientific">Westerdykella ornata</name>
    <dbReference type="NCBI Taxonomy" id="318751"/>
    <lineage>
        <taxon>Eukaryota</taxon>
        <taxon>Fungi</taxon>
        <taxon>Dikarya</taxon>
        <taxon>Ascomycota</taxon>
        <taxon>Pezizomycotina</taxon>
        <taxon>Dothideomycetes</taxon>
        <taxon>Pleosporomycetidae</taxon>
        <taxon>Pleosporales</taxon>
        <taxon>Sporormiaceae</taxon>
        <taxon>Westerdykella</taxon>
    </lineage>
</organism>
<keyword evidence="3 6" id="KW-1133">Transmembrane helix</keyword>
<evidence type="ECO:0000256" key="3">
    <source>
        <dbReference type="ARBA" id="ARBA00022989"/>
    </source>
</evidence>
<comment type="subcellular location">
    <subcellularLocation>
        <location evidence="1">Membrane</location>
        <topology evidence="1">Multi-pass membrane protein</topology>
    </subcellularLocation>
</comment>
<feature type="transmembrane region" description="Helical" evidence="6">
    <location>
        <begin position="170"/>
        <end position="189"/>
    </location>
</feature>
<evidence type="ECO:0000256" key="6">
    <source>
        <dbReference type="SAM" id="Phobius"/>
    </source>
</evidence>
<keyword evidence="2 6" id="KW-0812">Transmembrane</keyword>
<dbReference type="InterPro" id="IPR049326">
    <property type="entry name" value="Rhodopsin_dom_fungi"/>
</dbReference>
<feature type="transmembrane region" description="Helical" evidence="6">
    <location>
        <begin position="85"/>
        <end position="105"/>
    </location>
</feature>
<dbReference type="Pfam" id="PF20684">
    <property type="entry name" value="Fung_rhodopsin"/>
    <property type="match status" value="1"/>
</dbReference>